<feature type="compositionally biased region" description="Gly residues" evidence="1">
    <location>
        <begin position="1"/>
        <end position="13"/>
    </location>
</feature>
<evidence type="ECO:0000313" key="3">
    <source>
        <dbReference type="Proteomes" id="UP001501147"/>
    </source>
</evidence>
<proteinExistence type="predicted"/>
<reference evidence="3" key="1">
    <citation type="journal article" date="2019" name="Int. J. Syst. Evol. Microbiol.">
        <title>The Global Catalogue of Microorganisms (GCM) 10K type strain sequencing project: providing services to taxonomists for standard genome sequencing and annotation.</title>
        <authorList>
            <consortium name="The Broad Institute Genomics Platform"/>
            <consortium name="The Broad Institute Genome Sequencing Center for Infectious Disease"/>
            <person name="Wu L."/>
            <person name="Ma J."/>
        </authorList>
    </citation>
    <scope>NUCLEOTIDE SEQUENCE [LARGE SCALE GENOMIC DNA]</scope>
    <source>
        <strain evidence="3">JCM 18324</strain>
    </source>
</reference>
<accession>A0ABP8ZVA8</accession>
<comment type="caution">
    <text evidence="2">The sequence shown here is derived from an EMBL/GenBank/DDBJ whole genome shotgun (WGS) entry which is preliminary data.</text>
</comment>
<evidence type="ECO:0000313" key="2">
    <source>
        <dbReference type="EMBL" id="GAA4766835.1"/>
    </source>
</evidence>
<gene>
    <name evidence="2" type="ORF">GCM10023329_11390</name>
</gene>
<name>A0ABP8ZVA8_9ACTN</name>
<organism evidence="2 3">
    <name type="scientific">Streptomyces sanyensis</name>
    <dbReference type="NCBI Taxonomy" id="568869"/>
    <lineage>
        <taxon>Bacteria</taxon>
        <taxon>Bacillati</taxon>
        <taxon>Actinomycetota</taxon>
        <taxon>Actinomycetes</taxon>
        <taxon>Kitasatosporales</taxon>
        <taxon>Streptomycetaceae</taxon>
        <taxon>Streptomyces</taxon>
    </lineage>
</organism>
<feature type="compositionally biased region" description="Basic and acidic residues" evidence="1">
    <location>
        <begin position="50"/>
        <end position="67"/>
    </location>
</feature>
<dbReference type="Proteomes" id="UP001501147">
    <property type="component" value="Unassembled WGS sequence"/>
</dbReference>
<evidence type="ECO:0000256" key="1">
    <source>
        <dbReference type="SAM" id="MobiDB-lite"/>
    </source>
</evidence>
<dbReference type="EMBL" id="BAABJV010000002">
    <property type="protein sequence ID" value="GAA4766835.1"/>
    <property type="molecule type" value="Genomic_DNA"/>
</dbReference>
<feature type="region of interest" description="Disordered" evidence="1">
    <location>
        <begin position="1"/>
        <end position="82"/>
    </location>
</feature>
<keyword evidence="3" id="KW-1185">Reference proteome</keyword>
<protein>
    <submittedName>
        <fullName evidence="2">Uncharacterized protein</fullName>
    </submittedName>
</protein>
<sequence>MAGPGSSGSGGEPAGQAPRGAPSVTYGRIRKGSKAPGVSRAPGPPGRRGSAQEHVRSAPRPSADRGLPHTGQLIPVMAGTPPHWIAPNYAASV</sequence>